<evidence type="ECO:0000256" key="3">
    <source>
        <dbReference type="ARBA" id="ARBA00022989"/>
    </source>
</evidence>
<keyword evidence="2 5" id="KW-0812">Transmembrane</keyword>
<feature type="transmembrane region" description="Helical" evidence="5">
    <location>
        <begin position="154"/>
        <end position="178"/>
    </location>
</feature>
<dbReference type="GO" id="GO:0016020">
    <property type="term" value="C:membrane"/>
    <property type="evidence" value="ECO:0007669"/>
    <property type="project" value="UniProtKB-SubCell"/>
</dbReference>
<evidence type="ECO:0000313" key="7">
    <source>
        <dbReference type="EMBL" id="ANP73823.1"/>
    </source>
</evidence>
<dbReference type="Proteomes" id="UP000092582">
    <property type="component" value="Chromosome 1"/>
</dbReference>
<feature type="transmembrane region" description="Helical" evidence="5">
    <location>
        <begin position="39"/>
        <end position="62"/>
    </location>
</feature>
<comment type="subcellular location">
    <subcellularLocation>
        <location evidence="1">Membrane</location>
        <topology evidence="1">Multi-pass membrane protein</topology>
    </subcellularLocation>
</comment>
<keyword evidence="8" id="KW-1185">Reference proteome</keyword>
<dbReference type="AlphaFoldDB" id="A0A1B1BN92"/>
<dbReference type="STRING" id="670052.PA27867_2885"/>
<feature type="transmembrane region" description="Helical" evidence="5">
    <location>
        <begin position="106"/>
        <end position="124"/>
    </location>
</feature>
<sequence>MTTPHHNDSTDASSRPETLRQWARSLRALDLEVAVRATLAMVVPLIVLVLLGRIDWAVYATFGGMTALFGRGEPYKLRARSVSIAAAGMLGSIAFGVGMAALGAPLALLTLGLMIVIVLGVLLISTAGLFPGTPLFFVFAYTVCAQVPTDPADVLPSLAVGAVGAAFAWIVTMSGWAVRRAAADRSAALFKELPRHPRINPAAYRDKLVWLSIGQMLVGVLVAGGLAILVGIGHPYWAVVSVVAVLPPPGARHSTARAFHRIFGTVAGVLLTALILLPGPPVWVLILTIGIGQFGAEILIGRHYGAALLFITPLALSVSHLASPAPVSELLVDRVVETALGGAVALVVVLVSRAALARAARRQAPSAPPA</sequence>
<feature type="domain" description="Integral membrane bound transporter" evidence="6">
    <location>
        <begin position="223"/>
        <end position="348"/>
    </location>
</feature>
<accession>A0A1B1BN92</accession>
<feature type="transmembrane region" description="Helical" evidence="5">
    <location>
        <begin position="208"/>
        <end position="229"/>
    </location>
</feature>
<evidence type="ECO:0000259" key="6">
    <source>
        <dbReference type="Pfam" id="PF13515"/>
    </source>
</evidence>
<organism evidence="7 8">
    <name type="scientific">Cryobacterium arcticum</name>
    <dbReference type="NCBI Taxonomy" id="670052"/>
    <lineage>
        <taxon>Bacteria</taxon>
        <taxon>Bacillati</taxon>
        <taxon>Actinomycetota</taxon>
        <taxon>Actinomycetes</taxon>
        <taxon>Micrococcales</taxon>
        <taxon>Microbacteriaceae</taxon>
        <taxon>Cryobacterium</taxon>
    </lineage>
</organism>
<feature type="transmembrane region" description="Helical" evidence="5">
    <location>
        <begin position="339"/>
        <end position="356"/>
    </location>
</feature>
<dbReference type="KEGG" id="cart:PA27867_2885"/>
<reference evidence="7 8" key="1">
    <citation type="submission" date="2016-06" db="EMBL/GenBank/DDBJ databases">
        <title>Genome sequencing of Cryobacterium arcticum PAMC 27867.</title>
        <authorList>
            <person name="Lee J."/>
            <person name="Kim O.-S."/>
        </authorList>
    </citation>
    <scope>NUCLEOTIDE SEQUENCE [LARGE SCALE GENOMIC DNA]</scope>
    <source>
        <strain evidence="7 8">PAMC 27867</strain>
    </source>
</reference>
<dbReference type="Pfam" id="PF13515">
    <property type="entry name" value="FUSC_2"/>
    <property type="match status" value="1"/>
</dbReference>
<proteinExistence type="predicted"/>
<keyword evidence="3 5" id="KW-1133">Transmembrane helix</keyword>
<evidence type="ECO:0000256" key="2">
    <source>
        <dbReference type="ARBA" id="ARBA00022692"/>
    </source>
</evidence>
<protein>
    <recommendedName>
        <fullName evidence="6">Integral membrane bound transporter domain-containing protein</fullName>
    </recommendedName>
</protein>
<keyword evidence="4 5" id="KW-0472">Membrane</keyword>
<name>A0A1B1BN92_9MICO</name>
<dbReference type="InterPro" id="IPR049453">
    <property type="entry name" value="Memb_transporter_dom"/>
</dbReference>
<evidence type="ECO:0000256" key="5">
    <source>
        <dbReference type="SAM" id="Phobius"/>
    </source>
</evidence>
<evidence type="ECO:0000256" key="4">
    <source>
        <dbReference type="ARBA" id="ARBA00023136"/>
    </source>
</evidence>
<evidence type="ECO:0000313" key="8">
    <source>
        <dbReference type="Proteomes" id="UP000092582"/>
    </source>
</evidence>
<gene>
    <name evidence="7" type="ORF">PA27867_2885</name>
</gene>
<dbReference type="RefSeq" id="WP_236900719.1">
    <property type="nucleotide sequence ID" value="NZ_CP016282.1"/>
</dbReference>
<feature type="transmembrane region" description="Helical" evidence="5">
    <location>
        <begin position="307"/>
        <end position="327"/>
    </location>
</feature>
<evidence type="ECO:0000256" key="1">
    <source>
        <dbReference type="ARBA" id="ARBA00004141"/>
    </source>
</evidence>
<feature type="transmembrane region" description="Helical" evidence="5">
    <location>
        <begin position="82"/>
        <end position="100"/>
    </location>
</feature>
<dbReference type="EMBL" id="CP016282">
    <property type="protein sequence ID" value="ANP73823.1"/>
    <property type="molecule type" value="Genomic_DNA"/>
</dbReference>